<evidence type="ECO:0000313" key="5">
    <source>
        <dbReference type="Proteomes" id="UP000307808"/>
    </source>
</evidence>
<comment type="similarity">
    <text evidence="1">Belongs to the AHA1 family.</text>
</comment>
<evidence type="ECO:0000313" key="4">
    <source>
        <dbReference type="EMBL" id="TKI64716.1"/>
    </source>
</evidence>
<evidence type="ECO:0000256" key="2">
    <source>
        <dbReference type="SAM" id="MobiDB-lite"/>
    </source>
</evidence>
<reference evidence="4 5" key="1">
    <citation type="submission" date="2019-04" db="EMBL/GenBank/DDBJ databases">
        <authorList>
            <person name="Dong K."/>
        </authorList>
    </citation>
    <scope>NUCLEOTIDE SEQUENCE [LARGE SCALE GENOMIC DNA]</scope>
    <source>
        <strain evidence="5">dk3543</strain>
    </source>
</reference>
<evidence type="ECO:0000259" key="3">
    <source>
        <dbReference type="Pfam" id="PF08327"/>
    </source>
</evidence>
<evidence type="ECO:0000256" key="1">
    <source>
        <dbReference type="ARBA" id="ARBA00006817"/>
    </source>
</evidence>
<dbReference type="Gene3D" id="3.30.530.20">
    <property type="match status" value="1"/>
</dbReference>
<keyword evidence="5" id="KW-1185">Reference proteome</keyword>
<dbReference type="RefSeq" id="WP_137065170.1">
    <property type="nucleotide sequence ID" value="NZ_CP040748.1"/>
</dbReference>
<proteinExistence type="inferred from homology"/>
<name>A0A4U2YT54_9ACTN</name>
<dbReference type="InterPro" id="IPR023393">
    <property type="entry name" value="START-like_dom_sf"/>
</dbReference>
<comment type="caution">
    <text evidence="4">The sequence shown here is derived from an EMBL/GenBank/DDBJ whole genome shotgun (WGS) entry which is preliminary data.</text>
</comment>
<feature type="region of interest" description="Disordered" evidence="2">
    <location>
        <begin position="1"/>
        <end position="20"/>
    </location>
</feature>
<feature type="domain" description="Activator of Hsp90 ATPase homologue 1/2-like C-terminal" evidence="3">
    <location>
        <begin position="46"/>
        <end position="175"/>
    </location>
</feature>
<dbReference type="Pfam" id="PF08327">
    <property type="entry name" value="AHSA1"/>
    <property type="match status" value="1"/>
</dbReference>
<dbReference type="SUPFAM" id="SSF55961">
    <property type="entry name" value="Bet v1-like"/>
    <property type="match status" value="1"/>
</dbReference>
<dbReference type="Proteomes" id="UP000307808">
    <property type="component" value="Unassembled WGS sequence"/>
</dbReference>
<protein>
    <submittedName>
        <fullName evidence="4">Polyketide cyclase</fullName>
    </submittedName>
</protein>
<sequence>MTTTNDQSTTQPPVQGAPAPDEHLAVAVVRTDDHVPAVHIWRDFHASVEQVMRAHTDPDLFARWIGPHDLSTEVDVWDCRTLGSYRYVQRRGEEAYAFRGTFPEISETRIVQTFCFEDWPEAIALETATFTDLGDGRTRLHAFSLCDSFESRDGFVASGMETGVQEGYEKLDHLLSDGGPA</sequence>
<dbReference type="AlphaFoldDB" id="A0A4U2YT54"/>
<dbReference type="InterPro" id="IPR013538">
    <property type="entry name" value="ASHA1/2-like_C"/>
</dbReference>
<dbReference type="EMBL" id="SZPY01000001">
    <property type="protein sequence ID" value="TKI64716.1"/>
    <property type="molecule type" value="Genomic_DNA"/>
</dbReference>
<gene>
    <name evidence="4" type="ORF">FC770_06265</name>
</gene>
<feature type="compositionally biased region" description="Polar residues" evidence="2">
    <location>
        <begin position="1"/>
        <end position="13"/>
    </location>
</feature>
<dbReference type="OrthoDB" id="5185819at2"/>
<organism evidence="4 5">
    <name type="scientific">Nocardioides jishulii</name>
    <dbReference type="NCBI Taxonomy" id="2575440"/>
    <lineage>
        <taxon>Bacteria</taxon>
        <taxon>Bacillati</taxon>
        <taxon>Actinomycetota</taxon>
        <taxon>Actinomycetes</taxon>
        <taxon>Propionibacteriales</taxon>
        <taxon>Nocardioidaceae</taxon>
        <taxon>Nocardioides</taxon>
    </lineage>
</organism>
<accession>A0A4U2YT54</accession>